<dbReference type="EMBL" id="CAJNOQ010021348">
    <property type="protein sequence ID" value="CAF1484735.1"/>
    <property type="molecule type" value="Genomic_DNA"/>
</dbReference>
<organism evidence="7 9">
    <name type="scientific">Didymodactylos carnosus</name>
    <dbReference type="NCBI Taxonomy" id="1234261"/>
    <lineage>
        <taxon>Eukaryota</taxon>
        <taxon>Metazoa</taxon>
        <taxon>Spiralia</taxon>
        <taxon>Gnathifera</taxon>
        <taxon>Rotifera</taxon>
        <taxon>Eurotatoria</taxon>
        <taxon>Bdelloidea</taxon>
        <taxon>Philodinida</taxon>
        <taxon>Philodinidae</taxon>
        <taxon>Didymodactylos</taxon>
    </lineage>
</organism>
<dbReference type="OrthoDB" id="10061162at2759"/>
<feature type="compositionally biased region" description="Acidic residues" evidence="6">
    <location>
        <begin position="209"/>
        <end position="248"/>
    </location>
</feature>
<keyword evidence="4" id="KW-0862">Zinc</keyword>
<keyword evidence="9" id="KW-1185">Reference proteome</keyword>
<dbReference type="EMBL" id="CAJOBC010086837">
    <property type="protein sequence ID" value="CAF4349031.1"/>
    <property type="molecule type" value="Genomic_DNA"/>
</dbReference>
<gene>
    <name evidence="7" type="ORF">GPM918_LOCUS35992</name>
    <name evidence="8" type="ORF">SRO942_LOCUS36719</name>
</gene>
<evidence type="ECO:0000256" key="4">
    <source>
        <dbReference type="ARBA" id="ARBA00022833"/>
    </source>
</evidence>
<feature type="compositionally biased region" description="Acidic residues" evidence="6">
    <location>
        <begin position="185"/>
        <end position="197"/>
    </location>
</feature>
<evidence type="ECO:0000313" key="7">
    <source>
        <dbReference type="EMBL" id="CAF1484735.1"/>
    </source>
</evidence>
<sequence length="337" mass="38848">MIREGLGSTINTRRHLSHIHGKHALLYESYKSRVLMSHPRTKEYHDAAVVAIIVNGRAYCDFKKNGMQSFLQTIAPGYYGPSAHQVRSKILTMYKSKCAQFKQDLSRQPFISLTADAWRSGKYHSFLVITVHYTTDRYVSVSKVLSFRRFYGRHFAPRVKKHLERVINWFDIKHTIVAIITDNDEDSTNNEDIDSDLNDYRYNNNNDNPDTDDNADVSVDQVDDNDSSDVETIDEDDDEDDDSQESDDSAQSRELINQVSSLLNKTRQLIRKIRHSSIMFDTINSLAKENQIIAAYLDPVTFPSMALDDRLTVRSQLVEFEQNGDLLLPYLYYSRAI</sequence>
<comment type="caution">
    <text evidence="7">The sequence shown here is derived from an EMBL/GenBank/DDBJ whole genome shotgun (WGS) entry which is preliminary data.</text>
</comment>
<accession>A0A815RZC6</accession>
<reference evidence="7" key="1">
    <citation type="submission" date="2021-02" db="EMBL/GenBank/DDBJ databases">
        <authorList>
            <person name="Nowell W R."/>
        </authorList>
    </citation>
    <scope>NUCLEOTIDE SEQUENCE</scope>
</reference>
<dbReference type="InterPro" id="IPR052035">
    <property type="entry name" value="ZnF_BED_domain_contain"/>
</dbReference>
<dbReference type="PANTHER" id="PTHR46481:SF10">
    <property type="entry name" value="ZINC FINGER BED DOMAIN-CONTAINING PROTEIN 39"/>
    <property type="match status" value="1"/>
</dbReference>
<dbReference type="AlphaFoldDB" id="A0A815RZC6"/>
<name>A0A815RZC6_9BILA</name>
<dbReference type="PANTHER" id="PTHR46481">
    <property type="entry name" value="ZINC FINGER BED DOMAIN-CONTAINING PROTEIN 4"/>
    <property type="match status" value="1"/>
</dbReference>
<evidence type="ECO:0000256" key="1">
    <source>
        <dbReference type="ARBA" id="ARBA00004123"/>
    </source>
</evidence>
<evidence type="ECO:0000313" key="8">
    <source>
        <dbReference type="EMBL" id="CAF4349031.1"/>
    </source>
</evidence>
<dbReference type="GO" id="GO:0008270">
    <property type="term" value="F:zinc ion binding"/>
    <property type="evidence" value="ECO:0007669"/>
    <property type="project" value="UniProtKB-KW"/>
</dbReference>
<evidence type="ECO:0000256" key="3">
    <source>
        <dbReference type="ARBA" id="ARBA00022771"/>
    </source>
</evidence>
<dbReference type="GO" id="GO:0005634">
    <property type="term" value="C:nucleus"/>
    <property type="evidence" value="ECO:0007669"/>
    <property type="project" value="UniProtKB-SubCell"/>
</dbReference>
<comment type="subcellular location">
    <subcellularLocation>
        <location evidence="1">Nucleus</location>
    </subcellularLocation>
</comment>
<keyword evidence="5" id="KW-0539">Nucleus</keyword>
<feature type="region of interest" description="Disordered" evidence="6">
    <location>
        <begin position="185"/>
        <end position="252"/>
    </location>
</feature>
<evidence type="ECO:0000313" key="9">
    <source>
        <dbReference type="Proteomes" id="UP000663829"/>
    </source>
</evidence>
<dbReference type="InterPro" id="IPR012337">
    <property type="entry name" value="RNaseH-like_sf"/>
</dbReference>
<keyword evidence="2" id="KW-0479">Metal-binding</keyword>
<dbReference type="Proteomes" id="UP000681722">
    <property type="component" value="Unassembled WGS sequence"/>
</dbReference>
<evidence type="ECO:0000256" key="2">
    <source>
        <dbReference type="ARBA" id="ARBA00022723"/>
    </source>
</evidence>
<keyword evidence="3" id="KW-0863">Zinc-finger</keyword>
<evidence type="ECO:0000256" key="5">
    <source>
        <dbReference type="ARBA" id="ARBA00023242"/>
    </source>
</evidence>
<protein>
    <submittedName>
        <fullName evidence="7">Uncharacterized protein</fullName>
    </submittedName>
</protein>
<proteinExistence type="predicted"/>
<dbReference type="Proteomes" id="UP000663829">
    <property type="component" value="Unassembled WGS sequence"/>
</dbReference>
<evidence type="ECO:0000256" key="6">
    <source>
        <dbReference type="SAM" id="MobiDB-lite"/>
    </source>
</evidence>
<dbReference type="SUPFAM" id="SSF53098">
    <property type="entry name" value="Ribonuclease H-like"/>
    <property type="match status" value="1"/>
</dbReference>